<dbReference type="GO" id="GO:0015031">
    <property type="term" value="P:protein transport"/>
    <property type="evidence" value="ECO:0007669"/>
    <property type="project" value="InterPro"/>
</dbReference>
<evidence type="ECO:0000256" key="4">
    <source>
        <dbReference type="ARBA" id="ARBA00020338"/>
    </source>
</evidence>
<evidence type="ECO:0000256" key="3">
    <source>
        <dbReference type="ARBA" id="ARBA00010541"/>
    </source>
</evidence>
<dbReference type="EMBL" id="LKCN02000014">
    <property type="protein sequence ID" value="RCI09556.1"/>
    <property type="molecule type" value="Genomic_DNA"/>
</dbReference>
<feature type="domain" description="PDZ-like" evidence="9">
    <location>
        <begin position="880"/>
        <end position="957"/>
    </location>
</feature>
<dbReference type="PANTHER" id="PTHR46366:SF8">
    <property type="entry name" value="PRO-APOPTOTIC SERINE PROTEASE NMA111"/>
    <property type="match status" value="1"/>
</dbReference>
<protein>
    <recommendedName>
        <fullName evidence="4">Pro-apoptotic serine protease NMA111</fullName>
    </recommendedName>
    <alternativeName>
        <fullName evidence="5">Pro-apoptotic serine protease nma111</fullName>
    </alternativeName>
</protein>
<evidence type="ECO:0000256" key="2">
    <source>
        <dbReference type="ARBA" id="ARBA00005536"/>
    </source>
</evidence>
<keyword evidence="6" id="KW-0053">Apoptosis</keyword>
<feature type="compositionally biased region" description="Basic and acidic residues" evidence="8">
    <location>
        <begin position="1239"/>
        <end position="1250"/>
    </location>
</feature>
<evidence type="ECO:0000256" key="5">
    <source>
        <dbReference type="ARBA" id="ARBA00021524"/>
    </source>
</evidence>
<comment type="function">
    <text evidence="1">Nuclear serine protease which mediates apoptosis.</text>
</comment>
<dbReference type="InterPro" id="IPR009003">
    <property type="entry name" value="Peptidase_S1_PA"/>
</dbReference>
<dbReference type="InterPro" id="IPR042277">
    <property type="entry name" value="IST1-like"/>
</dbReference>
<dbReference type="PRINTS" id="PR00834">
    <property type="entry name" value="PROTEASES2C"/>
</dbReference>
<dbReference type="Pfam" id="PF13365">
    <property type="entry name" value="Trypsin_2"/>
    <property type="match status" value="1"/>
</dbReference>
<organism evidence="10 11">
    <name type="scientific">Ophiocordyceps polyrhachis-furcata BCC 54312</name>
    <dbReference type="NCBI Taxonomy" id="1330021"/>
    <lineage>
        <taxon>Eukaryota</taxon>
        <taxon>Fungi</taxon>
        <taxon>Dikarya</taxon>
        <taxon>Ascomycota</taxon>
        <taxon>Pezizomycotina</taxon>
        <taxon>Sordariomycetes</taxon>
        <taxon>Hypocreomycetidae</taxon>
        <taxon>Hypocreales</taxon>
        <taxon>Ophiocordycipitaceae</taxon>
        <taxon>Ophiocordyceps</taxon>
    </lineage>
</organism>
<evidence type="ECO:0000313" key="11">
    <source>
        <dbReference type="Proteomes" id="UP000253664"/>
    </source>
</evidence>
<keyword evidence="7" id="KW-0677">Repeat</keyword>
<accession>A0A367L544</accession>
<feature type="region of interest" description="Disordered" evidence="8">
    <location>
        <begin position="1206"/>
        <end position="1315"/>
    </location>
</feature>
<dbReference type="FunFam" id="1.20.1260.60:FF:000002">
    <property type="entry name" value="Vacuolar protein sorting-associated protein IST1"/>
    <property type="match status" value="1"/>
</dbReference>
<evidence type="ECO:0000256" key="1">
    <source>
        <dbReference type="ARBA" id="ARBA00002558"/>
    </source>
</evidence>
<keyword evidence="11" id="KW-1185">Reference proteome</keyword>
<dbReference type="Gene3D" id="2.40.10.120">
    <property type="match status" value="1"/>
</dbReference>
<dbReference type="GO" id="GO:0004252">
    <property type="term" value="F:serine-type endopeptidase activity"/>
    <property type="evidence" value="ECO:0007669"/>
    <property type="project" value="InterPro"/>
</dbReference>
<comment type="similarity">
    <text evidence="2">Belongs to the IST1 family.</text>
</comment>
<dbReference type="CDD" id="cd06719">
    <property type="entry name" value="PDZ2-4_Nma111p-like"/>
    <property type="match status" value="2"/>
</dbReference>
<comment type="caution">
    <text evidence="10">The sequence shown here is derived from an EMBL/GenBank/DDBJ whole genome shotgun (WGS) entry which is preliminary data.</text>
</comment>
<dbReference type="Pfam" id="PF12812">
    <property type="entry name" value="PDZ_1"/>
    <property type="match status" value="2"/>
</dbReference>
<evidence type="ECO:0000259" key="9">
    <source>
        <dbReference type="Pfam" id="PF12812"/>
    </source>
</evidence>
<dbReference type="InterPro" id="IPR025926">
    <property type="entry name" value="PDZ-like_dom"/>
</dbReference>
<feature type="domain" description="PDZ-like" evidence="9">
    <location>
        <begin position="405"/>
        <end position="481"/>
    </location>
</feature>
<dbReference type="Gene3D" id="1.20.1260.60">
    <property type="entry name" value="Vacuolar protein sorting-associated protein Ist1"/>
    <property type="match status" value="1"/>
</dbReference>
<dbReference type="InterPro" id="IPR036034">
    <property type="entry name" value="PDZ_sf"/>
</dbReference>
<dbReference type="SUPFAM" id="SSF50494">
    <property type="entry name" value="Trypsin-like serine proteases"/>
    <property type="match status" value="2"/>
</dbReference>
<feature type="region of interest" description="Disordered" evidence="8">
    <location>
        <begin position="20"/>
        <end position="63"/>
    </location>
</feature>
<dbReference type="CDD" id="cd06786">
    <property type="entry name" value="cpPDZ1_ScNma111-like"/>
    <property type="match status" value="1"/>
</dbReference>
<comment type="similarity">
    <text evidence="3">Belongs to the peptidase S1C family.</text>
</comment>
<dbReference type="SUPFAM" id="SSF50156">
    <property type="entry name" value="PDZ domain-like"/>
    <property type="match status" value="2"/>
</dbReference>
<proteinExistence type="inferred from homology"/>
<dbReference type="GO" id="GO:0006508">
    <property type="term" value="P:proteolysis"/>
    <property type="evidence" value="ECO:0007669"/>
    <property type="project" value="UniProtKB-KW"/>
</dbReference>
<dbReference type="Pfam" id="PF03398">
    <property type="entry name" value="Ist1"/>
    <property type="match status" value="1"/>
</dbReference>
<dbReference type="InterPro" id="IPR001940">
    <property type="entry name" value="Peptidase_S1C"/>
</dbReference>
<dbReference type="STRING" id="1330021.A0A367L544"/>
<dbReference type="OrthoDB" id="4217619at2759"/>
<gene>
    <name evidence="10" type="ORF">L249_4047</name>
</gene>
<evidence type="ECO:0000256" key="6">
    <source>
        <dbReference type="ARBA" id="ARBA00022703"/>
    </source>
</evidence>
<reference evidence="10 11" key="1">
    <citation type="journal article" date="2015" name="BMC Genomics">
        <title>Insights from the genome of Ophiocordyceps polyrhachis-furcata to pathogenicity and host specificity in insect fungi.</title>
        <authorList>
            <person name="Wichadakul D."/>
            <person name="Kobmoo N."/>
            <person name="Ingsriswang S."/>
            <person name="Tangphatsornruang S."/>
            <person name="Chantasingh D."/>
            <person name="Luangsa-ard J.J."/>
            <person name="Eurwilaichitr L."/>
        </authorList>
    </citation>
    <scope>NUCLEOTIDE SEQUENCE [LARGE SCALE GENOMIC DNA]</scope>
    <source>
        <strain evidence="10 11">BCC 54312</strain>
    </source>
</reference>
<sequence length="1325" mass="145936">MGIHHPLSLFRSTADGLIMNGSRPSAAGKRKSPASPGQPPPSKRSLNGKLPSDDAAFDDDGLDDDYGDGLGPPLYIGSPGSLGEWQDTIQKVVRNVVAIRFCQTCSFDTDPALTSEATGFVVDSERGYIMTNRHVVGAGPFWGHCVFDNHEEVDCYPVYRDPVHDFGILRYDPKAIKYMRVDGLDLRPDQAKVGVEIRVVGNDAGEKLSILSGVISRLDRNAPEYGEGYSDFNTCYYQANAAASGGSSGSPVVSKDGSAVALQAGGRSDGASTDYFLPLDRPLRALQCIQQGKPVTRGDIQCQFLLKPFDECRRLGLSPRWEAAMREAFPNETNMLVAEIVLPSGPSCDKIEEGDVLIKVNGELITQFIRLDDILDANVGKPITVMLQRGGQDVEVQIEVGDLHSITPDRFVTVAGASFHNLSYQQARLYAVAVQGVYVCESAGSFRFENTDNGWIIQTVDHKKVPDLDAFIAVMKTIPDKARVVVTYKHLRDLHTLNTTVIYVDRHWSSKMKLAVRNDKTGLWDFSDLGAALPPVSPVRRSASFIELDHMPHPGIAELIRSFVHVNCTMPVKLDGFPKNRRWGMGLVIDAEKGLVLISRAIVPYDLCDITITIADSIMVEGKVVFLHPLQNYVIIRYDPSLVDAPVKSAAISGEHLTQGARTYFLGYNRIGRVVHSATTVTEITAVAIPANSGAPRYRAVNVDAITIDSNLGSTCNSGVLVSPDGTVQALWLSYLGERSPCSQRDEEYYLGLGTPTLLPVINAIQKGETPQLRMLSVELRAVQMSQARVMGVSDEWIKKVTQANRSHHQLFMVSKRTFERGDHPVYLLEGDIVLTLNGKICTTVSDFDVMYTSEVLDAVIVRECEELRLQLPTVAADDMETDHAVSFCGAILHRPHQAVRQQISKLHSEVYVSSRIRGSPAYQYGVAPTNFITHVNGRQTPDLNSFIAATREIPDNTYFRLKAVTFDSVPWVITMKKNDHYFPTMEWIKDSNETCGWRRVTYEGTKVFQGEATDGVPPVAEDTEMERGALSRADSMHDKTKLKVQLKLAIARLRMVQQRDEQLGKTHRRAMAQLLEAGKEDSATIRVENIIRSDITSELHELLELYCELLLARAGLLEGPVCDAGLEEAVKSIIYAAPKTEIKELGTVRLLLAEKYGKEFVMQAMENSDGKVNEKVVLKLSVEPPRRELVQGYLEEIAKAYGVNWPRRQPSSSSPPPAAAADGDEEDEDGSPSNAQAKDGKHFLSKGDAEGGQQLSRAPPPGHLGSPLTVTPPRMTTENVHPRVTLGSVELKADKKMEGNRREPGGSVPDIDDLEKRFAALKKR</sequence>
<feature type="compositionally biased region" description="Basic and acidic residues" evidence="8">
    <location>
        <begin position="1292"/>
        <end position="1305"/>
    </location>
</feature>
<dbReference type="InterPro" id="IPR005061">
    <property type="entry name" value="Ist1"/>
</dbReference>
<dbReference type="Gene3D" id="2.30.42.10">
    <property type="match status" value="1"/>
</dbReference>
<name>A0A367L544_9HYPO</name>
<evidence type="ECO:0000256" key="8">
    <source>
        <dbReference type="SAM" id="MobiDB-lite"/>
    </source>
</evidence>
<dbReference type="PANTHER" id="PTHR46366">
    <property type="entry name" value="PRO-APOPTOTIC SERINE PROTEASE NMA111"/>
    <property type="match status" value="1"/>
</dbReference>
<evidence type="ECO:0000256" key="7">
    <source>
        <dbReference type="ARBA" id="ARBA00022737"/>
    </source>
</evidence>
<dbReference type="Proteomes" id="UP000253664">
    <property type="component" value="Unassembled WGS sequence"/>
</dbReference>
<dbReference type="GO" id="GO:0006915">
    <property type="term" value="P:apoptotic process"/>
    <property type="evidence" value="ECO:0007669"/>
    <property type="project" value="UniProtKB-KW"/>
</dbReference>
<evidence type="ECO:0000313" key="10">
    <source>
        <dbReference type="EMBL" id="RCI09556.1"/>
    </source>
</evidence>